<feature type="compositionally biased region" description="Low complexity" evidence="9">
    <location>
        <begin position="311"/>
        <end position="337"/>
    </location>
</feature>
<protein>
    <submittedName>
        <fullName evidence="11">Carbohydrate esterase family 4 protein</fullName>
    </submittedName>
</protein>
<evidence type="ECO:0000256" key="8">
    <source>
        <dbReference type="PROSITE-ProRule" id="PRU00261"/>
    </source>
</evidence>
<dbReference type="PROSITE" id="PS50941">
    <property type="entry name" value="CHIT_BIND_I_2"/>
    <property type="match status" value="1"/>
</dbReference>
<proteinExistence type="predicted"/>
<feature type="region of interest" description="Disordered" evidence="9">
    <location>
        <begin position="143"/>
        <end position="185"/>
    </location>
</feature>
<comment type="cofactor">
    <cofactor evidence="1">
        <name>Co(2+)</name>
        <dbReference type="ChEBI" id="CHEBI:48828"/>
    </cofactor>
</comment>
<dbReference type="AlphaFoldDB" id="A0A364N116"/>
<dbReference type="Gene3D" id="2.60.120.260">
    <property type="entry name" value="Galactose-binding domain-like"/>
    <property type="match status" value="1"/>
</dbReference>
<evidence type="ECO:0000256" key="1">
    <source>
        <dbReference type="ARBA" id="ARBA00001941"/>
    </source>
</evidence>
<keyword evidence="8" id="KW-1015">Disulfide bond</keyword>
<sequence length="548" mass="55675">MAPDRYGYCGASSAYCGSGCNPAFGSCSSSAASSPASKTRSIAKLTSTTATAASSATNASGRRISTNSRCGNAYEASPLGMTCVGSKWGNCCSQYSYCGSTDAYCGSGCQPGFGDCKPLSSSPSSTPAKAPIVPSSVLSATSASSGYPASSSTTTIESVGITSSSTSATSPSSSPSEVESSSSSGAILDLTVTPPVVSAPSEIPNMSTSSLAASETSTSTEAVISSSSISAGSSESLAISAELPNTAAAPLPTSSETGPAEVEIVSSAAPAIVSKTPNEPTTTPMPSSTEVPALSSETETETIFLSATPMTSTFTSSGSESSSEPTSTPTPELASSSVVETILPLSETPTEVPMSSVVASSTASAPTTCNTLAASYNPSFESGAIAPWTFTGMNPIYGKTEVLSAASAPFAPLDGSSALYTTTTDRSYTNFAWLYTLKNVYIPANSNFNCTVGIKLMLKDNRIYPGIINARLFVDNQLVNWGPNNVFIPSQPSTLENWRRIGGPAVATAQDMHTISINIFSNANSVFLSGMTIAIDDLQCFPTGQCAI</sequence>
<dbReference type="GO" id="GO:0046872">
    <property type="term" value="F:metal ion binding"/>
    <property type="evidence" value="ECO:0007669"/>
    <property type="project" value="UniProtKB-KW"/>
</dbReference>
<dbReference type="CDD" id="cd11618">
    <property type="entry name" value="ChtBD1_1"/>
    <property type="match status" value="1"/>
</dbReference>
<dbReference type="PROSITE" id="PS51257">
    <property type="entry name" value="PROKAR_LIPOPROTEIN"/>
    <property type="match status" value="1"/>
</dbReference>
<evidence type="ECO:0000256" key="7">
    <source>
        <dbReference type="ARBA" id="ARBA00023285"/>
    </source>
</evidence>
<keyword evidence="7" id="KW-0170">Cobalt</keyword>
<reference evidence="12" key="1">
    <citation type="submission" date="2018-05" db="EMBL/GenBank/DDBJ databases">
        <title>Draft genome sequence of Stemphylium lycopersici strain CIDEFI 213.</title>
        <authorList>
            <person name="Medina R."/>
            <person name="Franco M.E.E."/>
            <person name="Lucentini C.G."/>
            <person name="Saparrat M.C.N."/>
            <person name="Balatti P.A."/>
        </authorList>
    </citation>
    <scope>NUCLEOTIDE SEQUENCE [LARGE SCALE GENOMIC DNA]</scope>
    <source>
        <strain evidence="12">CIDEFI 213</strain>
    </source>
</reference>
<evidence type="ECO:0000259" key="10">
    <source>
        <dbReference type="PROSITE" id="PS50941"/>
    </source>
</evidence>
<dbReference type="Gene3D" id="3.30.60.10">
    <property type="entry name" value="Endochitinase-like"/>
    <property type="match status" value="2"/>
</dbReference>
<dbReference type="STRING" id="183478.A0A364N116"/>
<evidence type="ECO:0000256" key="5">
    <source>
        <dbReference type="ARBA" id="ARBA00022801"/>
    </source>
</evidence>
<keyword evidence="4" id="KW-0732">Signal</keyword>
<evidence type="ECO:0000313" key="12">
    <source>
        <dbReference type="Proteomes" id="UP000249619"/>
    </source>
</evidence>
<accession>A0A364N116</accession>
<keyword evidence="6" id="KW-0119">Carbohydrate metabolism</keyword>
<keyword evidence="2 8" id="KW-0147">Chitin-binding</keyword>
<comment type="caution">
    <text evidence="8">Lacks conserved residue(s) required for the propagation of feature annotation.</text>
</comment>
<evidence type="ECO:0000256" key="6">
    <source>
        <dbReference type="ARBA" id="ARBA00023277"/>
    </source>
</evidence>
<dbReference type="PANTHER" id="PTHR46471:SF2">
    <property type="entry name" value="CHITIN DEACETYLASE-RELATED"/>
    <property type="match status" value="1"/>
</dbReference>
<dbReference type="EMBL" id="QGDH01000078">
    <property type="protein sequence ID" value="RAR09172.1"/>
    <property type="molecule type" value="Genomic_DNA"/>
</dbReference>
<keyword evidence="3" id="KW-0479">Metal-binding</keyword>
<dbReference type="Proteomes" id="UP000249619">
    <property type="component" value="Unassembled WGS sequence"/>
</dbReference>
<feature type="compositionally biased region" description="Polar residues" evidence="9">
    <location>
        <begin position="295"/>
        <end position="310"/>
    </location>
</feature>
<evidence type="ECO:0000256" key="4">
    <source>
        <dbReference type="ARBA" id="ARBA00022729"/>
    </source>
</evidence>
<organism evidence="11 12">
    <name type="scientific">Stemphylium lycopersici</name>
    <name type="common">Tomato gray leaf spot disease fungus</name>
    <name type="synonym">Thyrospora lycopersici</name>
    <dbReference type="NCBI Taxonomy" id="183478"/>
    <lineage>
        <taxon>Eukaryota</taxon>
        <taxon>Fungi</taxon>
        <taxon>Dikarya</taxon>
        <taxon>Ascomycota</taxon>
        <taxon>Pezizomycotina</taxon>
        <taxon>Dothideomycetes</taxon>
        <taxon>Pleosporomycetidae</taxon>
        <taxon>Pleosporales</taxon>
        <taxon>Pleosporineae</taxon>
        <taxon>Pleosporaceae</taxon>
        <taxon>Stemphylium</taxon>
    </lineage>
</organism>
<dbReference type="InterPro" id="IPR001002">
    <property type="entry name" value="Chitin-bd_1"/>
</dbReference>
<comment type="caution">
    <text evidence="11">The sequence shown here is derived from an EMBL/GenBank/DDBJ whole genome shotgun (WGS) entry which is preliminary data.</text>
</comment>
<keyword evidence="5" id="KW-0378">Hydrolase</keyword>
<feature type="disulfide bond" evidence="8">
    <location>
        <begin position="91"/>
        <end position="105"/>
    </location>
</feature>
<name>A0A364N116_STELY</name>
<gene>
    <name evidence="11" type="ORF">DDE83_005632</name>
</gene>
<dbReference type="InterPro" id="IPR036861">
    <property type="entry name" value="Endochitinase-like_sf"/>
</dbReference>
<keyword evidence="12" id="KW-1185">Reference proteome</keyword>
<feature type="compositionally biased region" description="Low complexity" evidence="9">
    <location>
        <begin position="276"/>
        <end position="292"/>
    </location>
</feature>
<feature type="region of interest" description="Disordered" evidence="9">
    <location>
        <begin position="268"/>
        <end position="337"/>
    </location>
</feature>
<feature type="domain" description="Chitin-binding type-1" evidence="10">
    <location>
        <begin position="67"/>
        <end position="118"/>
    </location>
</feature>
<dbReference type="SUPFAM" id="SSF57016">
    <property type="entry name" value="Plant lectins/antimicrobial peptides"/>
    <property type="match status" value="2"/>
</dbReference>
<dbReference type="GO" id="GO:0016787">
    <property type="term" value="F:hydrolase activity"/>
    <property type="evidence" value="ECO:0007669"/>
    <property type="project" value="UniProtKB-KW"/>
</dbReference>
<evidence type="ECO:0000256" key="9">
    <source>
        <dbReference type="SAM" id="MobiDB-lite"/>
    </source>
</evidence>
<evidence type="ECO:0000313" key="11">
    <source>
        <dbReference type="EMBL" id="RAR09172.1"/>
    </source>
</evidence>
<dbReference type="PANTHER" id="PTHR46471">
    <property type="entry name" value="CHITIN DEACETYLASE"/>
    <property type="match status" value="1"/>
</dbReference>
<evidence type="ECO:0000256" key="2">
    <source>
        <dbReference type="ARBA" id="ARBA00022669"/>
    </source>
</evidence>
<evidence type="ECO:0000256" key="3">
    <source>
        <dbReference type="ARBA" id="ARBA00022723"/>
    </source>
</evidence>
<dbReference type="GO" id="GO:0008061">
    <property type="term" value="F:chitin binding"/>
    <property type="evidence" value="ECO:0007669"/>
    <property type="project" value="UniProtKB-UniRule"/>
</dbReference>